<keyword evidence="1" id="KW-0732">Signal</keyword>
<name>A0A3N2E1P0_9GAMM</name>
<evidence type="ECO:0000313" key="3">
    <source>
        <dbReference type="Proteomes" id="UP000275394"/>
    </source>
</evidence>
<dbReference type="EMBL" id="RKHR01000003">
    <property type="protein sequence ID" value="ROS05579.1"/>
    <property type="molecule type" value="Genomic_DNA"/>
</dbReference>
<proteinExistence type="predicted"/>
<evidence type="ECO:0000313" key="2">
    <source>
        <dbReference type="EMBL" id="ROS05579.1"/>
    </source>
</evidence>
<comment type="caution">
    <text evidence="2">The sequence shown here is derived from an EMBL/GenBank/DDBJ whole genome shotgun (WGS) entry which is preliminary data.</text>
</comment>
<evidence type="ECO:0000256" key="1">
    <source>
        <dbReference type="SAM" id="SignalP"/>
    </source>
</evidence>
<sequence length="186" mass="20179">MTMNKILLILLTSLTAVNAGATVYLDNPGPPEEGDLVLKSTDQHTFSYIFEEDYSGIVNIGVSNEGDTGVISILDVFSIFDPSLHLNSDAEMDTSNYVNSNFENGTTGEIFGFEFNALAGEALEFDWVFSSFDYAVFNDFAFVEISGLDYQVLAEVSGSEVPVPGAAWLFGSALLGLVSLKRRKNS</sequence>
<reference evidence="2 3" key="1">
    <citation type="submission" date="2018-11" db="EMBL/GenBank/DDBJ databases">
        <title>Genomic Encyclopedia of Type Strains, Phase IV (KMG-IV): sequencing the most valuable type-strain genomes for metagenomic binning, comparative biology and taxonomic classification.</title>
        <authorList>
            <person name="Goeker M."/>
        </authorList>
    </citation>
    <scope>NUCLEOTIDE SEQUENCE [LARGE SCALE GENOMIC DNA]</scope>
    <source>
        <strain evidence="2 3">DSM 100316</strain>
    </source>
</reference>
<keyword evidence="3" id="KW-1185">Reference proteome</keyword>
<feature type="chain" id="PRO_5018258517" evidence="1">
    <location>
        <begin position="22"/>
        <end position="186"/>
    </location>
</feature>
<dbReference type="OrthoDB" id="5740505at2"/>
<organism evidence="2 3">
    <name type="scientific">Sinobacterium caligoides</name>
    <dbReference type="NCBI Taxonomy" id="933926"/>
    <lineage>
        <taxon>Bacteria</taxon>
        <taxon>Pseudomonadati</taxon>
        <taxon>Pseudomonadota</taxon>
        <taxon>Gammaproteobacteria</taxon>
        <taxon>Cellvibrionales</taxon>
        <taxon>Spongiibacteraceae</taxon>
        <taxon>Sinobacterium</taxon>
    </lineage>
</organism>
<gene>
    <name evidence="2" type="ORF">EDC56_1117</name>
</gene>
<dbReference type="RefSeq" id="WP_123711475.1">
    <property type="nucleotide sequence ID" value="NZ_RKHR01000003.1"/>
</dbReference>
<dbReference type="AlphaFoldDB" id="A0A3N2E1P0"/>
<feature type="signal peptide" evidence="1">
    <location>
        <begin position="1"/>
        <end position="21"/>
    </location>
</feature>
<dbReference type="Proteomes" id="UP000275394">
    <property type="component" value="Unassembled WGS sequence"/>
</dbReference>
<protein>
    <submittedName>
        <fullName evidence="2">Putative secreted protein with PEP-CTERM sorting signal</fullName>
    </submittedName>
</protein>
<accession>A0A3N2E1P0</accession>